<dbReference type="Proteomes" id="UP000298416">
    <property type="component" value="Unassembled WGS sequence"/>
</dbReference>
<evidence type="ECO:0000313" key="3">
    <source>
        <dbReference type="EMBL" id="KAG6432333.1"/>
    </source>
</evidence>
<keyword evidence="1" id="KW-0175">Coiled coil</keyword>
<name>A0A8X8YMJ6_SALSN</name>
<gene>
    <name evidence="3" type="ORF">SASPL_103909</name>
</gene>
<feature type="coiled-coil region" evidence="1">
    <location>
        <begin position="382"/>
        <end position="416"/>
    </location>
</feature>
<protein>
    <submittedName>
        <fullName evidence="3">Uncharacterized protein</fullName>
    </submittedName>
</protein>
<proteinExistence type="predicted"/>
<feature type="region of interest" description="Disordered" evidence="2">
    <location>
        <begin position="672"/>
        <end position="742"/>
    </location>
</feature>
<dbReference type="PANTHER" id="PTHR33427:SF2">
    <property type="entry name" value="TRICHOHYALIN"/>
    <property type="match status" value="1"/>
</dbReference>
<sequence length="756" mass="86796">MAKDFLFTEEEMGVDEGLGYPKAFAKLCRDRSVGPFSNGPPYTFTPYALSQQEDARAKELDEMFPLTDPEVKPTTKPKIFLNLLWKQLNHLGNAGFDPEMIRVDPYGNVLYFHADASSPLSWDIDHWFPCPRGGLTVPSNLRILQWQVCRTKHNKLEFLIPWWDLQVGISINQFLSIFASSNSDFRRRAFSWLFYEGESEELNASQAVISHIFPQHFLESEGRLGLAPAAVVQTRRESLDDPVKSLDHNRRPRSNTPILASVKRGQLLSKENESALMEINTYQAIVMARDSLKQREEASKMQAEIHTVDNEACELLQKTEEDKLSILELELVLVKKRRRAEKCRRLAESQSSYRVMLEKMIRDAMHQSVVYKEQVRLNQAAASALMARLEAQKAICDSAERELHVKHRQRDELEKQIRPEREQARKRTRMDDTLVEADADDKITLCLPEIELNIQQEMEENEALCAETVMNTLLVCLPDIKSSAHSHNELRKLLEEERRPLTVSPLPNEGREVEAFNGEKEATKIRVLKPYVDKTSDDMAGENEYIVEERLEKLETGDEGNVYNIQFPFPCEMEEEEEEDEESRIRRGKGNIEKWMQFLLENTQENAEVKTQTCGGKEASRTDEPIEKVNKIYPLTDIKDSMPQKTQCTVADISDKNSEGDKENGKCMANINTPFKEDPPYKAVPQKITAKESASPDEKIRREKIKERGLASKEKKLHESMKSSVLDDNDGGDEREPWSQKKLHEIISIKTIKEAV</sequence>
<dbReference type="AlphaFoldDB" id="A0A8X8YMJ6"/>
<reference evidence="3" key="2">
    <citation type="submission" date="2020-08" db="EMBL/GenBank/DDBJ databases">
        <title>Plant Genome Project.</title>
        <authorList>
            <person name="Zhang R.-G."/>
        </authorList>
    </citation>
    <scope>NUCLEOTIDE SEQUENCE</scope>
    <source>
        <strain evidence="3">Huo1</strain>
        <tissue evidence="3">Leaf</tissue>
    </source>
</reference>
<reference evidence="3" key="1">
    <citation type="submission" date="2018-01" db="EMBL/GenBank/DDBJ databases">
        <authorList>
            <person name="Mao J.F."/>
        </authorList>
    </citation>
    <scope>NUCLEOTIDE SEQUENCE</scope>
    <source>
        <strain evidence="3">Huo1</strain>
        <tissue evidence="3">Leaf</tissue>
    </source>
</reference>
<accession>A0A8X8YMJ6</accession>
<feature type="compositionally biased region" description="Basic and acidic residues" evidence="2">
    <location>
        <begin position="694"/>
        <end position="721"/>
    </location>
</feature>
<dbReference type="PANTHER" id="PTHR33427">
    <property type="entry name" value="HNH ENDONUCLEASE"/>
    <property type="match status" value="1"/>
</dbReference>
<evidence type="ECO:0000256" key="2">
    <source>
        <dbReference type="SAM" id="MobiDB-lite"/>
    </source>
</evidence>
<comment type="caution">
    <text evidence="3">The sequence shown here is derived from an EMBL/GenBank/DDBJ whole genome shotgun (WGS) entry which is preliminary data.</text>
</comment>
<dbReference type="EMBL" id="PNBA02000002">
    <property type="protein sequence ID" value="KAG6432333.1"/>
    <property type="molecule type" value="Genomic_DNA"/>
</dbReference>
<evidence type="ECO:0000256" key="1">
    <source>
        <dbReference type="SAM" id="Coils"/>
    </source>
</evidence>
<evidence type="ECO:0000313" key="4">
    <source>
        <dbReference type="Proteomes" id="UP000298416"/>
    </source>
</evidence>
<feature type="compositionally biased region" description="Basic and acidic residues" evidence="2">
    <location>
        <begin position="732"/>
        <end position="742"/>
    </location>
</feature>
<keyword evidence="4" id="KW-1185">Reference proteome</keyword>
<organism evidence="3">
    <name type="scientific">Salvia splendens</name>
    <name type="common">Scarlet sage</name>
    <dbReference type="NCBI Taxonomy" id="180675"/>
    <lineage>
        <taxon>Eukaryota</taxon>
        <taxon>Viridiplantae</taxon>
        <taxon>Streptophyta</taxon>
        <taxon>Embryophyta</taxon>
        <taxon>Tracheophyta</taxon>
        <taxon>Spermatophyta</taxon>
        <taxon>Magnoliopsida</taxon>
        <taxon>eudicotyledons</taxon>
        <taxon>Gunneridae</taxon>
        <taxon>Pentapetalae</taxon>
        <taxon>asterids</taxon>
        <taxon>lamiids</taxon>
        <taxon>Lamiales</taxon>
        <taxon>Lamiaceae</taxon>
        <taxon>Nepetoideae</taxon>
        <taxon>Mentheae</taxon>
        <taxon>Salviinae</taxon>
        <taxon>Salvia</taxon>
        <taxon>Salvia subgen. Calosphace</taxon>
        <taxon>core Calosphace</taxon>
    </lineage>
</organism>